<evidence type="ECO:0000313" key="2">
    <source>
        <dbReference type="EMBL" id="MBB6061575.1"/>
    </source>
</evidence>
<keyword evidence="3" id="KW-1185">Reference proteome</keyword>
<dbReference type="AlphaFoldDB" id="A0A7W9T601"/>
<name>A0A7W9T601_9BACT</name>
<evidence type="ECO:0000313" key="3">
    <source>
        <dbReference type="Proteomes" id="UP000532746"/>
    </source>
</evidence>
<protein>
    <submittedName>
        <fullName evidence="2">Uncharacterized protein</fullName>
    </submittedName>
</protein>
<proteinExistence type="predicted"/>
<organism evidence="2 3">
    <name type="scientific">Hymenobacter luteus</name>
    <dbReference type="NCBI Taxonomy" id="1411122"/>
    <lineage>
        <taxon>Bacteria</taxon>
        <taxon>Pseudomonadati</taxon>
        <taxon>Bacteroidota</taxon>
        <taxon>Cytophagia</taxon>
        <taxon>Cytophagales</taxon>
        <taxon>Hymenobacteraceae</taxon>
        <taxon>Hymenobacter</taxon>
    </lineage>
</organism>
<gene>
    <name evidence="2" type="ORF">HNQ93_004456</name>
</gene>
<feature type="non-terminal residue" evidence="2">
    <location>
        <position position="1"/>
    </location>
</feature>
<evidence type="ECO:0000256" key="1">
    <source>
        <dbReference type="SAM" id="MobiDB-lite"/>
    </source>
</evidence>
<dbReference type="EMBL" id="JACHGG010000022">
    <property type="protein sequence ID" value="MBB6061575.1"/>
    <property type="molecule type" value="Genomic_DNA"/>
</dbReference>
<sequence length="49" mass="5235">TATGSRFELAELKPGGVPMKEAYDLAVQRTAQRDLEQTKGQSQGGGRSL</sequence>
<reference evidence="2 3" key="1">
    <citation type="submission" date="2020-08" db="EMBL/GenBank/DDBJ databases">
        <title>Genomic Encyclopedia of Type Strains, Phase IV (KMG-IV): sequencing the most valuable type-strain genomes for metagenomic binning, comparative biology and taxonomic classification.</title>
        <authorList>
            <person name="Goeker M."/>
        </authorList>
    </citation>
    <scope>NUCLEOTIDE SEQUENCE [LARGE SCALE GENOMIC DNA]</scope>
    <source>
        <strain evidence="2 3">DSM 26718</strain>
    </source>
</reference>
<dbReference type="Proteomes" id="UP000532746">
    <property type="component" value="Unassembled WGS sequence"/>
</dbReference>
<accession>A0A7W9T601</accession>
<feature type="region of interest" description="Disordered" evidence="1">
    <location>
        <begin position="30"/>
        <end position="49"/>
    </location>
</feature>
<comment type="caution">
    <text evidence="2">The sequence shown here is derived from an EMBL/GenBank/DDBJ whole genome shotgun (WGS) entry which is preliminary data.</text>
</comment>